<feature type="domain" description="HTH tetR-type" evidence="3">
    <location>
        <begin position="5"/>
        <end position="67"/>
    </location>
</feature>
<keyword evidence="5" id="KW-1185">Reference proteome</keyword>
<sequence>MKSREDTREKILRAAAELIGESAGSIETITVRAIAERANVGVGLINYHFQTKEHLIELCVQQLIGSFIAGFKPDVGPGLKGAAYLAAVVKNVADFLAANPAVSQISILGDFKSPEAGDNTMKTVRGLLLSLQGLDFPERDKALLMFAVTSVLQGIFLRRELSGALFGYDFNDKTQRDAMIDLIVNRLM</sequence>
<evidence type="ECO:0000313" key="5">
    <source>
        <dbReference type="Proteomes" id="UP000183995"/>
    </source>
</evidence>
<dbReference type="GO" id="GO:0003700">
    <property type="term" value="F:DNA-binding transcription factor activity"/>
    <property type="evidence" value="ECO:0007669"/>
    <property type="project" value="TreeGrafter"/>
</dbReference>
<dbReference type="SUPFAM" id="SSF46689">
    <property type="entry name" value="Homeodomain-like"/>
    <property type="match status" value="1"/>
</dbReference>
<dbReference type="PROSITE" id="PS50977">
    <property type="entry name" value="HTH_TETR_2"/>
    <property type="match status" value="1"/>
</dbReference>
<dbReference type="InterPro" id="IPR009057">
    <property type="entry name" value="Homeodomain-like_sf"/>
</dbReference>
<evidence type="ECO:0000259" key="3">
    <source>
        <dbReference type="PROSITE" id="PS50977"/>
    </source>
</evidence>
<dbReference type="AlphaFoldDB" id="A0A1M5TXW5"/>
<dbReference type="PANTHER" id="PTHR30055:SF235">
    <property type="entry name" value="TRANSCRIPTIONAL REGULATORY PROTEIN"/>
    <property type="match status" value="1"/>
</dbReference>
<gene>
    <name evidence="4" type="ORF">SAMN02745823_00280</name>
</gene>
<accession>A0A1M5TXW5</accession>
<dbReference type="InterPro" id="IPR050109">
    <property type="entry name" value="HTH-type_TetR-like_transc_reg"/>
</dbReference>
<evidence type="ECO:0000313" key="4">
    <source>
        <dbReference type="EMBL" id="SHH55675.1"/>
    </source>
</evidence>
<dbReference type="RefSeq" id="WP_073075845.1">
    <property type="nucleotide sequence ID" value="NZ_FQXV01000001.1"/>
</dbReference>
<dbReference type="PROSITE" id="PS01081">
    <property type="entry name" value="HTH_TETR_1"/>
    <property type="match status" value="1"/>
</dbReference>
<dbReference type="Pfam" id="PF00440">
    <property type="entry name" value="TetR_N"/>
    <property type="match status" value="1"/>
</dbReference>
<dbReference type="InterPro" id="IPR023772">
    <property type="entry name" value="DNA-bd_HTH_TetR-type_CS"/>
</dbReference>
<dbReference type="EMBL" id="FQXV01000001">
    <property type="protein sequence ID" value="SHH55675.1"/>
    <property type="molecule type" value="Genomic_DNA"/>
</dbReference>
<feature type="DNA-binding region" description="H-T-H motif" evidence="2">
    <location>
        <begin position="30"/>
        <end position="49"/>
    </location>
</feature>
<dbReference type="Proteomes" id="UP000183995">
    <property type="component" value="Unassembled WGS sequence"/>
</dbReference>
<reference evidence="4 5" key="1">
    <citation type="submission" date="2016-11" db="EMBL/GenBank/DDBJ databases">
        <authorList>
            <person name="Jaros S."/>
            <person name="Januszkiewicz K."/>
            <person name="Wedrychowicz H."/>
        </authorList>
    </citation>
    <scope>NUCLEOTIDE SEQUENCE [LARGE SCALE GENOMIC DNA]</scope>
    <source>
        <strain evidence="4 5">DSM 10068</strain>
    </source>
</reference>
<dbReference type="Gene3D" id="1.10.357.10">
    <property type="entry name" value="Tetracycline Repressor, domain 2"/>
    <property type="match status" value="1"/>
</dbReference>
<dbReference type="OrthoDB" id="9789566at2"/>
<dbReference type="GO" id="GO:0000976">
    <property type="term" value="F:transcription cis-regulatory region binding"/>
    <property type="evidence" value="ECO:0007669"/>
    <property type="project" value="TreeGrafter"/>
</dbReference>
<dbReference type="InterPro" id="IPR001647">
    <property type="entry name" value="HTH_TetR"/>
</dbReference>
<evidence type="ECO:0000256" key="1">
    <source>
        <dbReference type="ARBA" id="ARBA00023125"/>
    </source>
</evidence>
<protein>
    <submittedName>
        <fullName evidence="4">Transcriptional regulator, TetR family</fullName>
    </submittedName>
</protein>
<proteinExistence type="predicted"/>
<dbReference type="PANTHER" id="PTHR30055">
    <property type="entry name" value="HTH-TYPE TRANSCRIPTIONAL REGULATOR RUTR"/>
    <property type="match status" value="1"/>
</dbReference>
<keyword evidence="1 2" id="KW-0238">DNA-binding</keyword>
<name>A0A1M5TXW5_9FIRM</name>
<evidence type="ECO:0000256" key="2">
    <source>
        <dbReference type="PROSITE-ProRule" id="PRU00335"/>
    </source>
</evidence>
<dbReference type="STRING" id="1123282.SAMN02745823_00280"/>
<organism evidence="4 5">
    <name type="scientific">Sporobacter termitidis DSM 10068</name>
    <dbReference type="NCBI Taxonomy" id="1123282"/>
    <lineage>
        <taxon>Bacteria</taxon>
        <taxon>Bacillati</taxon>
        <taxon>Bacillota</taxon>
        <taxon>Clostridia</taxon>
        <taxon>Eubacteriales</taxon>
        <taxon>Oscillospiraceae</taxon>
        <taxon>Sporobacter</taxon>
    </lineage>
</organism>